<feature type="domain" description="DUF7968" evidence="1">
    <location>
        <begin position="3"/>
        <end position="98"/>
    </location>
</feature>
<evidence type="ECO:0000259" key="1">
    <source>
        <dbReference type="Pfam" id="PF25922"/>
    </source>
</evidence>
<dbReference type="AlphaFoldDB" id="A0ABD5YJF2"/>
<keyword evidence="3" id="KW-1185">Reference proteome</keyword>
<gene>
    <name evidence="2" type="ORF">ACFQL7_05995</name>
</gene>
<sequence length="99" mass="11171">MLTRVILSHSEELSNWGRFQIDQKHFRAWLVRSHASFTEGERFEEFVDTGCCGGAHYIEFVVVSVEGSGPVTSETEIEYTEHPGCDLDGGWGTQHEARP</sequence>
<dbReference type="InterPro" id="IPR058274">
    <property type="entry name" value="DUF7968"/>
</dbReference>
<dbReference type="Proteomes" id="UP001596417">
    <property type="component" value="Unassembled WGS sequence"/>
</dbReference>
<comment type="caution">
    <text evidence="2">The sequence shown here is derived from an EMBL/GenBank/DDBJ whole genome shotgun (WGS) entry which is preliminary data.</text>
</comment>
<dbReference type="GeneID" id="76199013"/>
<name>A0ABD5YJF2_9EURY</name>
<dbReference type="EMBL" id="JBHTAX010000001">
    <property type="protein sequence ID" value="MFC7189444.1"/>
    <property type="molecule type" value="Genomic_DNA"/>
</dbReference>
<accession>A0ABD5YJF2</accession>
<evidence type="ECO:0000313" key="3">
    <source>
        <dbReference type="Proteomes" id="UP001596417"/>
    </source>
</evidence>
<organism evidence="2 3">
    <name type="scientific">Halocatena marina</name>
    <dbReference type="NCBI Taxonomy" id="2934937"/>
    <lineage>
        <taxon>Archaea</taxon>
        <taxon>Methanobacteriati</taxon>
        <taxon>Methanobacteriota</taxon>
        <taxon>Stenosarchaea group</taxon>
        <taxon>Halobacteria</taxon>
        <taxon>Halobacteriales</taxon>
        <taxon>Natronomonadaceae</taxon>
        <taxon>Halocatena</taxon>
    </lineage>
</organism>
<dbReference type="Pfam" id="PF25922">
    <property type="entry name" value="DUF7968"/>
    <property type="match status" value="1"/>
</dbReference>
<protein>
    <recommendedName>
        <fullName evidence="1">DUF7968 domain-containing protein</fullName>
    </recommendedName>
</protein>
<evidence type="ECO:0000313" key="2">
    <source>
        <dbReference type="EMBL" id="MFC7189444.1"/>
    </source>
</evidence>
<dbReference type="RefSeq" id="WP_248905524.1">
    <property type="nucleotide sequence ID" value="NZ_CP109979.1"/>
</dbReference>
<proteinExistence type="predicted"/>
<reference evidence="2 3" key="1">
    <citation type="journal article" date="2019" name="Int. J. Syst. Evol. Microbiol.">
        <title>The Global Catalogue of Microorganisms (GCM) 10K type strain sequencing project: providing services to taxonomists for standard genome sequencing and annotation.</title>
        <authorList>
            <consortium name="The Broad Institute Genomics Platform"/>
            <consortium name="The Broad Institute Genome Sequencing Center for Infectious Disease"/>
            <person name="Wu L."/>
            <person name="Ma J."/>
        </authorList>
    </citation>
    <scope>NUCLEOTIDE SEQUENCE [LARGE SCALE GENOMIC DNA]</scope>
    <source>
        <strain evidence="2 3">RDMS1</strain>
    </source>
</reference>